<dbReference type="PANTHER" id="PTHR43669:SF3">
    <property type="entry name" value="ALCOHOL DEHYDROGENASE, PUTATIVE (AFU_ORTHOLOGUE AFUA_3G03445)-RELATED"/>
    <property type="match status" value="1"/>
</dbReference>
<dbReference type="InterPro" id="IPR002347">
    <property type="entry name" value="SDR_fam"/>
</dbReference>
<evidence type="ECO:0000313" key="5">
    <source>
        <dbReference type="Proteomes" id="UP000011717"/>
    </source>
</evidence>
<dbReference type="AlphaFoldDB" id="M2TP65"/>
<sequence length="268" mass="27570">MPRPAGFDPKDQICIVTGGANGIGLALARALKSAGARHVALADRDAEALAPAGQEIGGLTFAIDVADEAAAAAMVARVEEEVGPIGLFAANAGIGRPDADPADAASAPLSDFEDCFRVNCLAHIAAAKAVVPRFRDRGAGWFLATISAAGLLSQIGSAPYSVSKHAAIGFAESLAYTVRDQGIGVSALCPQAVRTAMIGENPEDNLKGGANVDGILEPEAVAAAALKGMAEGRFLITPHESVRGYMTHKAADYDRWIGGMAKLRRQVL</sequence>
<dbReference type="Gene3D" id="3.40.50.720">
    <property type="entry name" value="NAD(P)-binding Rossmann-like Domain"/>
    <property type="match status" value="1"/>
</dbReference>
<keyword evidence="5" id="KW-1185">Reference proteome</keyword>
<dbReference type="PANTHER" id="PTHR43669">
    <property type="entry name" value="5-KETO-D-GLUCONATE 5-REDUCTASE"/>
    <property type="match status" value="1"/>
</dbReference>
<proteinExistence type="inferred from homology"/>
<dbReference type="SUPFAM" id="SSF51735">
    <property type="entry name" value="NAD(P)-binding Rossmann-fold domains"/>
    <property type="match status" value="1"/>
</dbReference>
<comment type="caution">
    <text evidence="4">The sequence shown here is derived from an EMBL/GenBank/DDBJ whole genome shotgun (WGS) entry which is preliminary data.</text>
</comment>
<dbReference type="Pfam" id="PF00106">
    <property type="entry name" value="adh_short"/>
    <property type="match status" value="1"/>
</dbReference>
<name>M2TP65_9SPHN</name>
<evidence type="ECO:0000256" key="1">
    <source>
        <dbReference type="ARBA" id="ARBA00006484"/>
    </source>
</evidence>
<dbReference type="OrthoDB" id="9793325at2"/>
<feature type="domain" description="Ketoreductase" evidence="3">
    <location>
        <begin position="12"/>
        <end position="201"/>
    </location>
</feature>
<reference evidence="4 5" key="1">
    <citation type="journal article" date="2013" name="Genome Announc.">
        <title>Draft Genome Sequence of Strain JLT2015T, Belonging to the Family Sphingomonadaceae of the Alphaproteobacteria.</title>
        <authorList>
            <person name="Tang K."/>
            <person name="Liu K."/>
            <person name="Li S."/>
            <person name="Jiao N."/>
        </authorList>
    </citation>
    <scope>NUCLEOTIDE SEQUENCE [LARGE SCALE GENOMIC DNA]</scope>
    <source>
        <strain evidence="4 5">JLT2015</strain>
    </source>
</reference>
<evidence type="ECO:0000313" key="4">
    <source>
        <dbReference type="EMBL" id="EMD83551.1"/>
    </source>
</evidence>
<dbReference type="InterPro" id="IPR057326">
    <property type="entry name" value="KR_dom"/>
</dbReference>
<dbReference type="CDD" id="cd05233">
    <property type="entry name" value="SDR_c"/>
    <property type="match status" value="1"/>
</dbReference>
<dbReference type="SMART" id="SM00822">
    <property type="entry name" value="PKS_KR"/>
    <property type="match status" value="1"/>
</dbReference>
<dbReference type="PRINTS" id="PR00081">
    <property type="entry name" value="GDHRDH"/>
</dbReference>
<gene>
    <name evidence="4" type="ORF">C725_1452</name>
</gene>
<evidence type="ECO:0000256" key="2">
    <source>
        <dbReference type="ARBA" id="ARBA00023002"/>
    </source>
</evidence>
<accession>M2TP65</accession>
<dbReference type="InterPro" id="IPR020904">
    <property type="entry name" value="Sc_DH/Rdtase_CS"/>
</dbReference>
<protein>
    <submittedName>
        <fullName evidence="4">Oxidoreductase, short chain dehydrogenase/reductase family</fullName>
    </submittedName>
</protein>
<dbReference type="Proteomes" id="UP000011717">
    <property type="component" value="Unassembled WGS sequence"/>
</dbReference>
<dbReference type="RefSeq" id="WP_008601373.1">
    <property type="nucleotide sequence ID" value="NZ_AMRV01000003.1"/>
</dbReference>
<keyword evidence="2" id="KW-0560">Oxidoreductase</keyword>
<organism evidence="4 5">
    <name type="scientific">Pacificimonas flava</name>
    <dbReference type="NCBI Taxonomy" id="1234595"/>
    <lineage>
        <taxon>Bacteria</taxon>
        <taxon>Pseudomonadati</taxon>
        <taxon>Pseudomonadota</taxon>
        <taxon>Alphaproteobacteria</taxon>
        <taxon>Sphingomonadales</taxon>
        <taxon>Sphingosinicellaceae</taxon>
        <taxon>Pacificimonas</taxon>
    </lineage>
</organism>
<dbReference type="EMBL" id="AMRV01000003">
    <property type="protein sequence ID" value="EMD83551.1"/>
    <property type="molecule type" value="Genomic_DNA"/>
</dbReference>
<dbReference type="GO" id="GO:0016491">
    <property type="term" value="F:oxidoreductase activity"/>
    <property type="evidence" value="ECO:0007669"/>
    <property type="project" value="UniProtKB-KW"/>
</dbReference>
<comment type="similarity">
    <text evidence="1">Belongs to the short-chain dehydrogenases/reductases (SDR) family.</text>
</comment>
<dbReference type="InterPro" id="IPR036291">
    <property type="entry name" value="NAD(P)-bd_dom_sf"/>
</dbReference>
<evidence type="ECO:0000259" key="3">
    <source>
        <dbReference type="SMART" id="SM00822"/>
    </source>
</evidence>
<dbReference type="PROSITE" id="PS00061">
    <property type="entry name" value="ADH_SHORT"/>
    <property type="match status" value="1"/>
</dbReference>